<feature type="domain" description="Tetratricopeptide repeat protein 7 N-terminal" evidence="1">
    <location>
        <begin position="40"/>
        <end position="82"/>
    </location>
</feature>
<dbReference type="EMBL" id="JAHUTI010082762">
    <property type="protein sequence ID" value="MED6259242.1"/>
    <property type="molecule type" value="Genomic_DNA"/>
</dbReference>
<comment type="caution">
    <text evidence="2">The sequence shown here is derived from an EMBL/GenBank/DDBJ whole genome shotgun (WGS) entry which is preliminary data.</text>
</comment>
<reference evidence="2 3" key="1">
    <citation type="submission" date="2021-07" db="EMBL/GenBank/DDBJ databases">
        <authorList>
            <person name="Palmer J.M."/>
        </authorList>
    </citation>
    <scope>NUCLEOTIDE SEQUENCE [LARGE SCALE GENOMIC DNA]</scope>
    <source>
        <strain evidence="2 3">AT_MEX2019</strain>
        <tissue evidence="2">Muscle</tissue>
    </source>
</reference>
<organism evidence="2 3">
    <name type="scientific">Ataeniobius toweri</name>
    <dbReference type="NCBI Taxonomy" id="208326"/>
    <lineage>
        <taxon>Eukaryota</taxon>
        <taxon>Metazoa</taxon>
        <taxon>Chordata</taxon>
        <taxon>Craniata</taxon>
        <taxon>Vertebrata</taxon>
        <taxon>Euteleostomi</taxon>
        <taxon>Actinopterygii</taxon>
        <taxon>Neopterygii</taxon>
        <taxon>Teleostei</taxon>
        <taxon>Neoteleostei</taxon>
        <taxon>Acanthomorphata</taxon>
        <taxon>Ovalentaria</taxon>
        <taxon>Atherinomorphae</taxon>
        <taxon>Cyprinodontiformes</taxon>
        <taxon>Goodeidae</taxon>
        <taxon>Ataeniobius</taxon>
    </lineage>
</organism>
<proteinExistence type="predicted"/>
<sequence>MSSFPRENDAAKSLFKMLESAVSPIVSGEYGHHHRDRAAMASRVSFTQVRLEAELERYRAECQWGKILALVEQMHAARIHEDGE</sequence>
<evidence type="ECO:0000313" key="2">
    <source>
        <dbReference type="EMBL" id="MED6259242.1"/>
    </source>
</evidence>
<evidence type="ECO:0000313" key="3">
    <source>
        <dbReference type="Proteomes" id="UP001345963"/>
    </source>
</evidence>
<evidence type="ECO:0000259" key="1">
    <source>
        <dbReference type="Pfam" id="PF19440"/>
    </source>
</evidence>
<dbReference type="Proteomes" id="UP001345963">
    <property type="component" value="Unassembled WGS sequence"/>
</dbReference>
<protein>
    <recommendedName>
        <fullName evidence="1">Tetratricopeptide repeat protein 7 N-terminal domain-containing protein</fullName>
    </recommendedName>
</protein>
<gene>
    <name evidence="2" type="ORF">ATANTOWER_019491</name>
</gene>
<keyword evidence="3" id="KW-1185">Reference proteome</keyword>
<name>A0ABU7C8F4_9TELE</name>
<accession>A0ABU7C8F4</accession>
<dbReference type="Pfam" id="PF19440">
    <property type="entry name" value="TTC7_N"/>
    <property type="match status" value="1"/>
</dbReference>
<dbReference type="InterPro" id="IPR045819">
    <property type="entry name" value="TTC7_N"/>
</dbReference>